<dbReference type="AlphaFoldDB" id="A0AAZ1XSW5"/>
<evidence type="ECO:0000256" key="1">
    <source>
        <dbReference type="ARBA" id="ARBA00001968"/>
    </source>
</evidence>
<keyword evidence="7" id="KW-0539">Nucleus</keyword>
<keyword evidence="5" id="KW-0479">Metal-binding</keyword>
<evidence type="ECO:0000256" key="6">
    <source>
        <dbReference type="ARBA" id="ARBA00022801"/>
    </source>
</evidence>
<comment type="subcellular location">
    <subcellularLocation>
        <location evidence="2">Nucleus</location>
    </subcellularLocation>
</comment>
<dbReference type="GO" id="GO:0016787">
    <property type="term" value="F:hydrolase activity"/>
    <property type="evidence" value="ECO:0007669"/>
    <property type="project" value="UniProtKB-KW"/>
</dbReference>
<feature type="domain" description="DDE Tnp4" evidence="8">
    <location>
        <begin position="126"/>
        <end position="269"/>
    </location>
</feature>
<sequence length="332" mass="37799">MLTKEKRAALAMCAILCAERSKKKKRLRVWTRKWLGKRGQYGLSILQRELEVDDMRGFRDLLRMSVEDFNYLLERVSPAIIKKDTHLRKAISPRERLSTPSTESEWKAIARDFANKWQFPHCLGAIDGKHIFIQPPPKSGSMYFNYKSRFSIILMAVVDANYKFVYASAGTQGRVSDAGVLAHSDLKEAMDTGTLNFPPADTLPGTDAMMPHMLIGDDRIYNYRLSRARRVVENAFGILANRFRVFRTTICLDPDKVVTIIFACLCLHNYLRDHRSDAYVPPGYVDSEDGELQSVSMGLARNPSVEAKKQRDVLCEYFVSPAGSVSWQEDMV</sequence>
<dbReference type="GO" id="GO:0005634">
    <property type="term" value="C:nucleus"/>
    <property type="evidence" value="ECO:0007669"/>
    <property type="project" value="UniProtKB-SubCell"/>
</dbReference>
<evidence type="ECO:0000256" key="2">
    <source>
        <dbReference type="ARBA" id="ARBA00004123"/>
    </source>
</evidence>
<organism evidence="9 10">
    <name type="scientific">Oreochromis aureus</name>
    <name type="common">Israeli tilapia</name>
    <name type="synonym">Chromis aureus</name>
    <dbReference type="NCBI Taxonomy" id="47969"/>
    <lineage>
        <taxon>Eukaryota</taxon>
        <taxon>Metazoa</taxon>
        <taxon>Chordata</taxon>
        <taxon>Craniata</taxon>
        <taxon>Vertebrata</taxon>
        <taxon>Euteleostomi</taxon>
        <taxon>Actinopterygii</taxon>
        <taxon>Neopterygii</taxon>
        <taxon>Teleostei</taxon>
        <taxon>Neoteleostei</taxon>
        <taxon>Acanthomorphata</taxon>
        <taxon>Ovalentaria</taxon>
        <taxon>Cichlomorphae</taxon>
        <taxon>Cichliformes</taxon>
        <taxon>Cichlidae</taxon>
        <taxon>African cichlids</taxon>
        <taxon>Pseudocrenilabrinae</taxon>
        <taxon>Oreochromini</taxon>
        <taxon>Oreochromis</taxon>
    </lineage>
</organism>
<reference evidence="9" key="2">
    <citation type="submission" date="2025-08" db="UniProtKB">
        <authorList>
            <consortium name="Ensembl"/>
        </authorList>
    </citation>
    <scope>IDENTIFICATION</scope>
</reference>
<dbReference type="Ensembl" id="ENSOABT00000062296.1">
    <property type="protein sequence ID" value="ENSOABP00000070650.1"/>
    <property type="gene ID" value="ENSOABG00000029963.1"/>
</dbReference>
<keyword evidence="4" id="KW-0540">Nuclease</keyword>
<evidence type="ECO:0000313" key="9">
    <source>
        <dbReference type="Ensembl" id="ENSOABP00000070650.1"/>
    </source>
</evidence>
<evidence type="ECO:0000313" key="10">
    <source>
        <dbReference type="Proteomes" id="UP000472276"/>
    </source>
</evidence>
<keyword evidence="6" id="KW-0378">Hydrolase</keyword>
<accession>A0AAZ1XSW5</accession>
<comment type="similarity">
    <text evidence="3">Belongs to the HARBI1 family.</text>
</comment>
<dbReference type="PANTHER" id="PTHR22930:SF258">
    <property type="entry name" value="PROTEIN ALP1-LIKE ISOFORM X1"/>
    <property type="match status" value="1"/>
</dbReference>
<evidence type="ECO:0000256" key="4">
    <source>
        <dbReference type="ARBA" id="ARBA00022722"/>
    </source>
</evidence>
<dbReference type="PANTHER" id="PTHR22930">
    <property type="match status" value="1"/>
</dbReference>
<evidence type="ECO:0000256" key="3">
    <source>
        <dbReference type="ARBA" id="ARBA00006958"/>
    </source>
</evidence>
<dbReference type="InterPro" id="IPR045249">
    <property type="entry name" value="HARBI1-like"/>
</dbReference>
<evidence type="ECO:0000256" key="5">
    <source>
        <dbReference type="ARBA" id="ARBA00022723"/>
    </source>
</evidence>
<reference evidence="9" key="3">
    <citation type="submission" date="2025-09" db="UniProtKB">
        <authorList>
            <consortium name="Ensembl"/>
        </authorList>
    </citation>
    <scope>IDENTIFICATION</scope>
</reference>
<proteinExistence type="inferred from homology"/>
<dbReference type="GO" id="GO:0004518">
    <property type="term" value="F:nuclease activity"/>
    <property type="evidence" value="ECO:0007669"/>
    <property type="project" value="UniProtKB-KW"/>
</dbReference>
<dbReference type="Proteomes" id="UP000472276">
    <property type="component" value="Unassembled WGS sequence"/>
</dbReference>
<name>A0AAZ1XSW5_OREAU</name>
<evidence type="ECO:0000259" key="8">
    <source>
        <dbReference type="Pfam" id="PF13359"/>
    </source>
</evidence>
<protein>
    <recommendedName>
        <fullName evidence="8">DDE Tnp4 domain-containing protein</fullName>
    </recommendedName>
</protein>
<evidence type="ECO:0000256" key="7">
    <source>
        <dbReference type="ARBA" id="ARBA00023242"/>
    </source>
</evidence>
<dbReference type="InterPro" id="IPR027806">
    <property type="entry name" value="HARBI1_dom"/>
</dbReference>
<keyword evidence="10" id="KW-1185">Reference proteome</keyword>
<dbReference type="GO" id="GO:0046872">
    <property type="term" value="F:metal ion binding"/>
    <property type="evidence" value="ECO:0007669"/>
    <property type="project" value="UniProtKB-KW"/>
</dbReference>
<reference evidence="10" key="1">
    <citation type="submission" date="2020-03" db="EMBL/GenBank/DDBJ databases">
        <title>Evolution of repeat sequences and sex chromosomes of tilapia species revealed by chromosome-level genomes.</title>
        <authorList>
            <person name="Xu L."/>
            <person name="Tao W."/>
            <person name="Wang D."/>
            <person name="Zhou Q."/>
        </authorList>
    </citation>
    <scope>NUCLEOTIDE SEQUENCE [LARGE SCALE GENOMIC DNA]</scope>
    <source>
        <strain evidence="10">Israel</strain>
    </source>
</reference>
<dbReference type="Pfam" id="PF13359">
    <property type="entry name" value="DDE_Tnp_4"/>
    <property type="match status" value="1"/>
</dbReference>
<comment type="cofactor">
    <cofactor evidence="1">
        <name>a divalent metal cation</name>
        <dbReference type="ChEBI" id="CHEBI:60240"/>
    </cofactor>
</comment>